<protein>
    <submittedName>
        <fullName evidence="2">Radical SAM protein</fullName>
    </submittedName>
</protein>
<reference evidence="3" key="1">
    <citation type="submission" date="2020-02" db="EMBL/GenBank/DDBJ databases">
        <title>Genomic and physiological characterization of two novel Nitrospinaceae genera.</title>
        <authorList>
            <person name="Mueller A.J."/>
            <person name="Jung M.-Y."/>
            <person name="Strachan C.R."/>
            <person name="Herbold C.W."/>
            <person name="Kirkegaard R.H."/>
            <person name="Daims H."/>
        </authorList>
    </citation>
    <scope>NUCLEOTIDE SEQUENCE [LARGE SCALE GENOMIC DNA]</scope>
</reference>
<dbReference type="PROSITE" id="PS51918">
    <property type="entry name" value="RADICAL_SAM"/>
    <property type="match status" value="1"/>
</dbReference>
<evidence type="ECO:0000313" key="3">
    <source>
        <dbReference type="Proteomes" id="UP000594464"/>
    </source>
</evidence>
<accession>A0A7T0C258</accession>
<dbReference type="GO" id="GO:0051536">
    <property type="term" value="F:iron-sulfur cluster binding"/>
    <property type="evidence" value="ECO:0007669"/>
    <property type="project" value="InterPro"/>
</dbReference>
<dbReference type="Pfam" id="PF04055">
    <property type="entry name" value="Radical_SAM"/>
    <property type="match status" value="1"/>
</dbReference>
<dbReference type="SFLD" id="SFLDG01082">
    <property type="entry name" value="B12-binding_domain_containing"/>
    <property type="match status" value="1"/>
</dbReference>
<dbReference type="GO" id="GO:0003824">
    <property type="term" value="F:catalytic activity"/>
    <property type="evidence" value="ECO:0007669"/>
    <property type="project" value="InterPro"/>
</dbReference>
<proteinExistence type="predicted"/>
<feature type="domain" description="Radical SAM core" evidence="1">
    <location>
        <begin position="216"/>
        <end position="450"/>
    </location>
</feature>
<dbReference type="SMART" id="SM00729">
    <property type="entry name" value="Elp3"/>
    <property type="match status" value="1"/>
</dbReference>
<dbReference type="InterPro" id="IPR006638">
    <property type="entry name" value="Elp3/MiaA/NifB-like_rSAM"/>
</dbReference>
<organism evidence="2 3">
    <name type="scientific">Candidatus Nitrohelix vancouverensis</name>
    <dbReference type="NCBI Taxonomy" id="2705534"/>
    <lineage>
        <taxon>Bacteria</taxon>
        <taxon>Pseudomonadati</taxon>
        <taxon>Nitrospinota/Tectimicrobiota group</taxon>
        <taxon>Nitrospinota</taxon>
        <taxon>Nitrospinia</taxon>
        <taxon>Nitrospinales</taxon>
        <taxon>Nitrospinaceae</taxon>
        <taxon>Candidatus Nitrohelix</taxon>
    </lineage>
</organism>
<sequence>MLKVLLVYPNTSDVALDNLGFQRVYALLNSIEDVECDRYSLPLGWVPETQSLNKDALVSHELGRPVSDFDVLAFSVSFEPDYLHVATILKYFGLPLRREERGADAPLVIAGGSAIFINPEPLAECMDAFLVGEAENLAETFFAELKAAQGISLKEILPKTASIPGVYIPALYRPIYNDFEFSGFEVDDGAPKRVARYWTPKQEDLCSHSVVHDGASTFNGMALLEATRGCIWACRFCTAGFIYRPPREPDLQRTYDSLEASLAKSGVETQTVGLIGPSVTDHPDLMGLAKRITDAGKTLSFSSLRMETLTDELVDLILQSGQKTLTVAVDGPSERMRDVINKAATDDFIVEKCRFLTQKGLLHLKIYSIIGLPGETDEDLDQFIALVERIMAAYVDEARKKKKIGQVTVSLSPLVPKPGTPFQWHPMEHAASLKKKFMRLRKVFSRLPHLKLSFGSPNEAYLQTSLSRGDRRLTDFFLEYLDNGHNEKEALKRYRPLADHFAYRQFEANDALCWDIVDHGYRNSFLWEDYQRGLKAARTPVCDTAVCKICGIC</sequence>
<dbReference type="InterPro" id="IPR058240">
    <property type="entry name" value="rSAM_sf"/>
</dbReference>
<dbReference type="InterPro" id="IPR007197">
    <property type="entry name" value="rSAM"/>
</dbReference>
<dbReference type="PANTHER" id="PTHR42731:SF5">
    <property type="entry name" value="RADICAL SAM DOMAIN PROTEIN"/>
    <property type="match status" value="1"/>
</dbReference>
<dbReference type="Proteomes" id="UP000594464">
    <property type="component" value="Chromosome"/>
</dbReference>
<dbReference type="PANTHER" id="PTHR42731">
    <property type="entry name" value="SLL1084 PROTEIN"/>
    <property type="match status" value="1"/>
</dbReference>
<dbReference type="AlphaFoldDB" id="A0A7T0C258"/>
<dbReference type="InterPro" id="IPR023404">
    <property type="entry name" value="rSAM_horseshoe"/>
</dbReference>
<evidence type="ECO:0000313" key="2">
    <source>
        <dbReference type="EMBL" id="QPJ65151.1"/>
    </source>
</evidence>
<dbReference type="SFLD" id="SFLDS00029">
    <property type="entry name" value="Radical_SAM"/>
    <property type="match status" value="1"/>
</dbReference>
<dbReference type="Gene3D" id="3.80.30.20">
    <property type="entry name" value="tm_1862 like domain"/>
    <property type="match status" value="1"/>
</dbReference>
<evidence type="ECO:0000259" key="1">
    <source>
        <dbReference type="PROSITE" id="PS51918"/>
    </source>
</evidence>
<dbReference type="CDD" id="cd01335">
    <property type="entry name" value="Radical_SAM"/>
    <property type="match status" value="1"/>
</dbReference>
<dbReference type="Pfam" id="PF19864">
    <property type="entry name" value="Radical_SAM_N2"/>
    <property type="match status" value="1"/>
</dbReference>
<dbReference type="KEGG" id="nva:G3M78_07015"/>
<dbReference type="EMBL" id="CP048620">
    <property type="protein sequence ID" value="QPJ65151.1"/>
    <property type="molecule type" value="Genomic_DNA"/>
</dbReference>
<gene>
    <name evidence="2" type="ORF">G3M78_07015</name>
</gene>
<name>A0A7T0C258_9BACT</name>
<dbReference type="InterPro" id="IPR045784">
    <property type="entry name" value="Radical_SAM_N2"/>
</dbReference>
<dbReference type="SUPFAM" id="SSF102114">
    <property type="entry name" value="Radical SAM enzymes"/>
    <property type="match status" value="1"/>
</dbReference>